<organism evidence="2 3">
    <name type="scientific">Chrysodeixis includens</name>
    <name type="common">Soybean looper</name>
    <name type="synonym">Pseudoplusia includens</name>
    <dbReference type="NCBI Taxonomy" id="689277"/>
    <lineage>
        <taxon>Eukaryota</taxon>
        <taxon>Metazoa</taxon>
        <taxon>Ecdysozoa</taxon>
        <taxon>Arthropoda</taxon>
        <taxon>Hexapoda</taxon>
        <taxon>Insecta</taxon>
        <taxon>Pterygota</taxon>
        <taxon>Neoptera</taxon>
        <taxon>Endopterygota</taxon>
        <taxon>Lepidoptera</taxon>
        <taxon>Glossata</taxon>
        <taxon>Ditrysia</taxon>
        <taxon>Noctuoidea</taxon>
        <taxon>Noctuidae</taxon>
        <taxon>Plusiinae</taxon>
        <taxon>Chrysodeixis</taxon>
    </lineage>
</organism>
<evidence type="ECO:0008006" key="4">
    <source>
        <dbReference type="Google" id="ProtNLM"/>
    </source>
</evidence>
<proteinExistence type="predicted"/>
<protein>
    <recommendedName>
        <fullName evidence="4">Peptidase S1 domain-containing protein</fullName>
    </recommendedName>
</protein>
<evidence type="ECO:0000313" key="3">
    <source>
        <dbReference type="Proteomes" id="UP001154114"/>
    </source>
</evidence>
<feature type="compositionally biased region" description="Basic residues" evidence="1">
    <location>
        <begin position="225"/>
        <end position="248"/>
    </location>
</feature>
<reference evidence="2" key="1">
    <citation type="submission" date="2021-12" db="EMBL/GenBank/DDBJ databases">
        <authorList>
            <person name="King R."/>
        </authorList>
    </citation>
    <scope>NUCLEOTIDE SEQUENCE</scope>
</reference>
<name>A0A9N8L237_CHRIL</name>
<keyword evidence="3" id="KW-1185">Reference proteome</keyword>
<accession>A0A9N8L237</accession>
<dbReference type="OrthoDB" id="7439147at2759"/>
<evidence type="ECO:0000256" key="1">
    <source>
        <dbReference type="SAM" id="MobiDB-lite"/>
    </source>
</evidence>
<feature type="compositionally biased region" description="Basic and acidic residues" evidence="1">
    <location>
        <begin position="112"/>
        <end position="129"/>
    </location>
</feature>
<feature type="region of interest" description="Disordered" evidence="1">
    <location>
        <begin position="211"/>
        <end position="263"/>
    </location>
</feature>
<dbReference type="EMBL" id="LR824015">
    <property type="protein sequence ID" value="CAD0200318.1"/>
    <property type="molecule type" value="Genomic_DNA"/>
</dbReference>
<dbReference type="AlphaFoldDB" id="A0A9N8L237"/>
<feature type="region of interest" description="Disordered" evidence="1">
    <location>
        <begin position="100"/>
        <end position="132"/>
    </location>
</feature>
<gene>
    <name evidence="2" type="ORF">CINC_LOCUS2005</name>
</gene>
<dbReference type="Proteomes" id="UP001154114">
    <property type="component" value="Chromosome 12"/>
</dbReference>
<evidence type="ECO:0000313" key="2">
    <source>
        <dbReference type="EMBL" id="CAD0200318.1"/>
    </source>
</evidence>
<sequence length="505" mass="56446">MSVDENPFVLPELTASFVVIGTKNMFDSGYENYLPIERVITHPKYKGWTANLALVYTFAGMTSDKPGSIIPLNEAGTTPVDSNVTVLSWGHCKDIEPSTLTRAPLANSDPNPDSKCDPQDSNSCDDKIPRRNGMYVKMKAPVDLSSEERQGDSEFDRVTAIPAWRSGPQLASSDINHRSHYERPDKSIPAQKNWNLTLRARVMLVTSKANKRLSRYLPSKDNGRNNKRKNTQKHSTQRHRYYKSKRNKKSDEDEGSAMLRAKKETGASSCVPILERSEGWALHANPSRRRPLNLRPVRDVQSMRERFRDSRLGSIKSPNSGVFLSEDAGAPAINQEQLVAVTMGGVLCEGDHVAVGIKMSCFCTWIAENLPTNQFSLNCYSVGNTHMHGRSELSSFLSPGNCPGKPRSEPYSATMQRLLSDHNALVLAIVLSYAFGSTVLYYRSETMSVEFSVMPLIGNTEQMIVLITYICPVWESNPLSPVQQSYMHQQASREYKNVTDRDVEG</sequence>